<accession>A0A0N0U6S8</accession>
<evidence type="ECO:0000313" key="2">
    <source>
        <dbReference type="Proteomes" id="UP000053105"/>
    </source>
</evidence>
<organism evidence="1 2">
    <name type="scientific">Melipona quadrifasciata</name>
    <dbReference type="NCBI Taxonomy" id="166423"/>
    <lineage>
        <taxon>Eukaryota</taxon>
        <taxon>Metazoa</taxon>
        <taxon>Ecdysozoa</taxon>
        <taxon>Arthropoda</taxon>
        <taxon>Hexapoda</taxon>
        <taxon>Insecta</taxon>
        <taxon>Pterygota</taxon>
        <taxon>Neoptera</taxon>
        <taxon>Endopterygota</taxon>
        <taxon>Hymenoptera</taxon>
        <taxon>Apocrita</taxon>
        <taxon>Aculeata</taxon>
        <taxon>Apoidea</taxon>
        <taxon>Anthophila</taxon>
        <taxon>Apidae</taxon>
        <taxon>Melipona</taxon>
    </lineage>
</organism>
<dbReference type="Proteomes" id="UP000053105">
    <property type="component" value="Unassembled WGS sequence"/>
</dbReference>
<protein>
    <submittedName>
        <fullName evidence="1">Uncharacterized protein</fullName>
    </submittedName>
</protein>
<evidence type="ECO:0000313" key="1">
    <source>
        <dbReference type="EMBL" id="KOX77674.1"/>
    </source>
</evidence>
<sequence length="124" mass="14456">MAARGGNSLPWWAHRYQASRVPIQIPPKLKPTILNNCQKMTVRKIHKLSVREDLSGQVRFDEDDRQTNCRRQLKRSETDSDEHVQFLQRIPMLGLIIRNAPKIVVQYRTPTSIVDLKYVALMYA</sequence>
<dbReference type="AlphaFoldDB" id="A0A0N0U6S8"/>
<dbReference type="EMBL" id="KQ435729">
    <property type="protein sequence ID" value="KOX77674.1"/>
    <property type="molecule type" value="Genomic_DNA"/>
</dbReference>
<name>A0A0N0U6S8_9HYME</name>
<gene>
    <name evidence="1" type="ORF">WN51_09339</name>
</gene>
<keyword evidence="2" id="KW-1185">Reference proteome</keyword>
<reference evidence="1 2" key="1">
    <citation type="submission" date="2015-07" db="EMBL/GenBank/DDBJ databases">
        <title>The genome of Melipona quadrifasciata.</title>
        <authorList>
            <person name="Pan H."/>
            <person name="Kapheim K."/>
        </authorList>
    </citation>
    <scope>NUCLEOTIDE SEQUENCE [LARGE SCALE GENOMIC DNA]</scope>
    <source>
        <strain evidence="1">0111107301</strain>
        <tissue evidence="1">Whole body</tissue>
    </source>
</reference>
<proteinExistence type="predicted"/>